<dbReference type="PANTHER" id="PTHR11405">
    <property type="entry name" value="CARBAMOYLTRANSFERASE FAMILY MEMBER"/>
    <property type="match status" value="1"/>
</dbReference>
<dbReference type="Gene3D" id="3.30.470.20">
    <property type="entry name" value="ATP-grasp fold, B domain"/>
    <property type="match status" value="1"/>
</dbReference>
<dbReference type="AlphaFoldDB" id="A0A379WG09"/>
<dbReference type="Proteomes" id="UP000255509">
    <property type="component" value="Unassembled WGS sequence"/>
</dbReference>
<keyword evidence="1 5" id="KW-0436">Ligase</keyword>
<accession>A0A379WG09</accession>
<protein>
    <submittedName>
        <fullName evidence="5">Carbamoyl-phosphate synthase large chain</fullName>
        <ecNumber evidence="5">6.3.5.5</ecNumber>
    </submittedName>
</protein>
<name>A0A379WG09_SALET</name>
<feature type="domain" description="Carbamoyl phosphate synthase ATP-binding" evidence="4">
    <location>
        <begin position="16"/>
        <end position="81"/>
    </location>
</feature>
<dbReference type="SUPFAM" id="SSF56059">
    <property type="entry name" value="Glutathione synthetase ATP-binding domain-like"/>
    <property type="match status" value="1"/>
</dbReference>
<proteinExistence type="predicted"/>
<gene>
    <name evidence="5" type="primary">carB_2</name>
    <name evidence="5" type="ORF">NCTC8258_05643</name>
</gene>
<evidence type="ECO:0000256" key="2">
    <source>
        <dbReference type="ARBA" id="ARBA00022741"/>
    </source>
</evidence>
<keyword evidence="3" id="KW-0067">ATP-binding</keyword>
<reference evidence="5 6" key="1">
    <citation type="submission" date="2018-06" db="EMBL/GenBank/DDBJ databases">
        <authorList>
            <consortium name="Pathogen Informatics"/>
            <person name="Doyle S."/>
        </authorList>
    </citation>
    <scope>NUCLEOTIDE SEQUENCE [LARGE SCALE GENOMIC DNA]</scope>
    <source>
        <strain evidence="5 6">NCTC8258</strain>
    </source>
</reference>
<dbReference type="GO" id="GO:0004088">
    <property type="term" value="F:carbamoyl-phosphate synthase (glutamine-hydrolyzing) activity"/>
    <property type="evidence" value="ECO:0007669"/>
    <property type="project" value="UniProtKB-EC"/>
</dbReference>
<dbReference type="EMBL" id="UGXS01000004">
    <property type="protein sequence ID" value="SUH17835.1"/>
    <property type="molecule type" value="Genomic_DNA"/>
</dbReference>
<dbReference type="GO" id="GO:0005524">
    <property type="term" value="F:ATP binding"/>
    <property type="evidence" value="ECO:0007669"/>
    <property type="project" value="UniProtKB-KW"/>
</dbReference>
<dbReference type="GO" id="GO:0005737">
    <property type="term" value="C:cytoplasm"/>
    <property type="evidence" value="ECO:0007669"/>
    <property type="project" value="TreeGrafter"/>
</dbReference>
<dbReference type="InterPro" id="IPR005479">
    <property type="entry name" value="CPAse_ATP-bd"/>
</dbReference>
<evidence type="ECO:0000259" key="4">
    <source>
        <dbReference type="Pfam" id="PF02786"/>
    </source>
</evidence>
<sequence>MDVDAICDGEMVLIGGIMEHIEQAGVHSGDSACSLPAYTLSQEIQDVMRQQVQKLAFELQVRGLMNVQFAVKDNEVYLMKLTRVRRVPYRSSPKPPACRWRKWRRA</sequence>
<evidence type="ECO:0000313" key="6">
    <source>
        <dbReference type="Proteomes" id="UP000255509"/>
    </source>
</evidence>
<organism evidence="5 6">
    <name type="scientific">Salmonella enterica I</name>
    <dbReference type="NCBI Taxonomy" id="59201"/>
    <lineage>
        <taxon>Bacteria</taxon>
        <taxon>Pseudomonadati</taxon>
        <taxon>Pseudomonadota</taxon>
        <taxon>Gammaproteobacteria</taxon>
        <taxon>Enterobacterales</taxon>
        <taxon>Enterobacteriaceae</taxon>
        <taxon>Salmonella</taxon>
    </lineage>
</organism>
<dbReference type="Pfam" id="PF02786">
    <property type="entry name" value="CPSase_L_D2"/>
    <property type="match status" value="1"/>
</dbReference>
<evidence type="ECO:0000313" key="5">
    <source>
        <dbReference type="EMBL" id="SUH17835.1"/>
    </source>
</evidence>
<keyword evidence="2" id="KW-0547">Nucleotide-binding</keyword>
<dbReference type="GO" id="GO:0006541">
    <property type="term" value="P:glutamine metabolic process"/>
    <property type="evidence" value="ECO:0007669"/>
    <property type="project" value="TreeGrafter"/>
</dbReference>
<evidence type="ECO:0000256" key="1">
    <source>
        <dbReference type="ARBA" id="ARBA00022598"/>
    </source>
</evidence>
<dbReference type="PANTHER" id="PTHR11405:SF53">
    <property type="entry name" value="CARBAMOYL-PHOSPHATE SYNTHASE [AMMONIA], MITOCHONDRIAL"/>
    <property type="match status" value="1"/>
</dbReference>
<dbReference type="EC" id="6.3.5.5" evidence="5"/>
<evidence type="ECO:0000256" key="3">
    <source>
        <dbReference type="ARBA" id="ARBA00022840"/>
    </source>
</evidence>